<dbReference type="STRING" id="1069642.Bdt_0907"/>
<proteinExistence type="inferred from homology"/>
<dbReference type="PATRIC" id="fig|1069642.3.peg.892"/>
<dbReference type="RefSeq" id="WP_015090081.1">
    <property type="nucleotide sequence ID" value="NC_019567.1"/>
</dbReference>
<sequence length="447" mass="49334">MDTIKKNFQKLTEQARKDGAKIEMLVTGGEALSIGYSKRKLESFESTQTQMAGLRVILGANQGYAYTENLSEESLLRTYGEALNNAKTVQTGETKPVELVKPQAVKAMPELFKPEEIAMEKKLEVARLLEELCLAKDSRVTNVPYSGFNESVVFKRILNSEGLDQEFKQNYYSGYTYPLAKDGENSKMDGEGFFARKFDDINTEEVTGEGVRKALARLGATQLPTGNYAVVIDREQFPTVLQMIHDYFSAKEVHEGKSLFKGKLGQKIASDKFELLDDPFETRGTSVRPFDDEGAPSQKTVLFDKGVLKNYLSNLEYANKMNLPHTAHASRGPASQQAIAPTNLVVANGEKSLQDLLTSYDKVIHLAGFEGGLHAGFKQSTGDFSMPASGFLHEKGQNMGPIEQFVMSGNVLELLRDIEAVGRDYNKPGNSFICPDVLIKSLSFAGA</sequence>
<dbReference type="InterPro" id="IPR045570">
    <property type="entry name" value="Metalloprtase-TldD/E_cen_dom"/>
</dbReference>
<dbReference type="InterPro" id="IPR036059">
    <property type="entry name" value="TldD/PmbA_sf"/>
</dbReference>
<evidence type="ECO:0000259" key="4">
    <source>
        <dbReference type="Pfam" id="PF19290"/>
    </source>
</evidence>
<evidence type="ECO:0000256" key="1">
    <source>
        <dbReference type="ARBA" id="ARBA00005836"/>
    </source>
</evidence>
<dbReference type="Gene3D" id="3.30.2290.10">
    <property type="entry name" value="PmbA/TldD superfamily"/>
    <property type="match status" value="1"/>
</dbReference>
<protein>
    <submittedName>
        <fullName evidence="5">Putative inactivated Zn-dependent peptidase, PMBA-like protein</fullName>
    </submittedName>
</protein>
<feature type="domain" description="Metalloprotease TldD/E N-terminal" evidence="2">
    <location>
        <begin position="26"/>
        <end position="86"/>
    </location>
</feature>
<dbReference type="InterPro" id="IPR047657">
    <property type="entry name" value="PmbA"/>
</dbReference>
<dbReference type="HOGENOM" id="CLU_026425_4_0_7"/>
<dbReference type="OrthoDB" id="5288148at2"/>
<dbReference type="AlphaFoldDB" id="K7ZEL5"/>
<dbReference type="SUPFAM" id="SSF111283">
    <property type="entry name" value="Putative modulator of DNA gyrase, PmbA/TldD"/>
    <property type="match status" value="1"/>
</dbReference>
<comment type="similarity">
    <text evidence="1">Belongs to the peptidase U62 family.</text>
</comment>
<evidence type="ECO:0000259" key="3">
    <source>
        <dbReference type="Pfam" id="PF19289"/>
    </source>
</evidence>
<dbReference type="GO" id="GO:0005829">
    <property type="term" value="C:cytosol"/>
    <property type="evidence" value="ECO:0007669"/>
    <property type="project" value="TreeGrafter"/>
</dbReference>
<evidence type="ECO:0000313" key="5">
    <source>
        <dbReference type="EMBL" id="AFY00607.1"/>
    </source>
</evidence>
<dbReference type="KEGG" id="bbat:Bdt_0907"/>
<evidence type="ECO:0000313" key="6">
    <source>
        <dbReference type="Proteomes" id="UP000010074"/>
    </source>
</evidence>
<dbReference type="Pfam" id="PF01523">
    <property type="entry name" value="PmbA_TldD_1st"/>
    <property type="match status" value="1"/>
</dbReference>
<dbReference type="InterPro" id="IPR002510">
    <property type="entry name" value="Metalloprtase-TldD/E_N"/>
</dbReference>
<dbReference type="PANTHER" id="PTHR43421:SF1">
    <property type="entry name" value="METALLOPROTEASE PMBA"/>
    <property type="match status" value="1"/>
</dbReference>
<dbReference type="Proteomes" id="UP000010074">
    <property type="component" value="Chromosome"/>
</dbReference>
<organism evidence="5 6">
    <name type="scientific">Bdellovibrio bacteriovorus str. Tiberius</name>
    <dbReference type="NCBI Taxonomy" id="1069642"/>
    <lineage>
        <taxon>Bacteria</taxon>
        <taxon>Pseudomonadati</taxon>
        <taxon>Bdellovibrionota</taxon>
        <taxon>Bdellovibrionia</taxon>
        <taxon>Bdellovibrionales</taxon>
        <taxon>Pseudobdellovibrionaceae</taxon>
        <taxon>Bdellovibrio</taxon>
    </lineage>
</organism>
<dbReference type="GO" id="GO:0008237">
    <property type="term" value="F:metallopeptidase activity"/>
    <property type="evidence" value="ECO:0007669"/>
    <property type="project" value="InterPro"/>
</dbReference>
<dbReference type="Pfam" id="PF19290">
    <property type="entry name" value="PmbA_TldD_2nd"/>
    <property type="match status" value="1"/>
</dbReference>
<dbReference type="InterPro" id="IPR035068">
    <property type="entry name" value="TldD/PmbA_N"/>
</dbReference>
<dbReference type="Pfam" id="PF19289">
    <property type="entry name" value="PmbA_TldD_3rd"/>
    <property type="match status" value="1"/>
</dbReference>
<gene>
    <name evidence="5" type="primary">pmbA</name>
    <name evidence="5" type="ORF">Bdt_0907</name>
</gene>
<accession>K7ZEL5</accession>
<feature type="domain" description="Metalloprotease TldD/E C-terminal" evidence="3">
    <location>
        <begin position="225"/>
        <end position="446"/>
    </location>
</feature>
<evidence type="ECO:0000259" key="2">
    <source>
        <dbReference type="Pfam" id="PF01523"/>
    </source>
</evidence>
<reference evidence="5 6" key="1">
    <citation type="journal article" date="2012" name="BMC Genomics">
        <title>Genome analysis of a simultaneously predatory and prey-independent, novel Bdellovibrio bacteriovorus from the River Tiber, supports in silico predictions of both ancient and recent lateral gene transfer from diverse bacteria.</title>
        <authorList>
            <person name="Hobley L."/>
            <person name="Lerner T.R."/>
            <person name="Williams L.E."/>
            <person name="Lambert C."/>
            <person name="Till R."/>
            <person name="Milner D.S."/>
            <person name="Basford S.M."/>
            <person name="Capeness M.J."/>
            <person name="Fenton A.K."/>
            <person name="Atterbury R.J."/>
            <person name="Harris M.A."/>
            <person name="Sockett R.E."/>
        </authorList>
    </citation>
    <scope>NUCLEOTIDE SEQUENCE [LARGE SCALE GENOMIC DNA]</scope>
    <source>
        <strain evidence="5 6">Tiberius</strain>
    </source>
</reference>
<feature type="domain" description="Metalloprotease TldD/E central" evidence="4">
    <location>
        <begin position="113"/>
        <end position="218"/>
    </location>
</feature>
<dbReference type="PANTHER" id="PTHR43421">
    <property type="entry name" value="METALLOPROTEASE PMBA"/>
    <property type="match status" value="1"/>
</dbReference>
<dbReference type="GO" id="GO:0006508">
    <property type="term" value="P:proteolysis"/>
    <property type="evidence" value="ECO:0007669"/>
    <property type="project" value="InterPro"/>
</dbReference>
<name>K7ZEL5_BDEBC</name>
<dbReference type="InterPro" id="IPR045569">
    <property type="entry name" value="Metalloprtase-TldD/E_C"/>
</dbReference>
<dbReference type="EMBL" id="CP002930">
    <property type="protein sequence ID" value="AFY00607.1"/>
    <property type="molecule type" value="Genomic_DNA"/>
</dbReference>